<keyword evidence="4" id="KW-1185">Reference proteome</keyword>
<sequence length="458" mass="52247">MRTKPGSPVYFETNPNLRSLSLPLLLLSPFSSPTQHQKMVTLSPTMLYFSQPITSFNTPITKSFCFSQFSKTPFLQTPRRLLFTPLRFSLVEEKIELIEEEEDEKLEERKHKYRWIEIGPNITDAQKEAISQLSFKMTKRNKAFMKQIICFDSEKTGFTLFSMLRSWVKIMKPKRADWLLVLKEMAKLQHPLLFEVTEFALLEDSFEANVRDYTKMIDGYAKENRLQDAENTFQAMKSRGLTCDQITFTVLIQMYSKAGNLNQAEETFEELKLLGLPLDKRAYGAMIMAYVRAGMPQAGENLLREMEAQEIYAGKEVYKALLRAYSNLGDTLGAQRVFDQIQFARISPDVKLCALLINAHRVAGQSDGARCVFDNLRLAGLEPSDKCVALMLAAYEKENKLNVALDLLIDLEKDNIMVGKEASEVLVGWFRRLGVVDEVALVLSEYASKDVKCLTPVV</sequence>
<dbReference type="Proteomes" id="UP000554482">
    <property type="component" value="Unassembled WGS sequence"/>
</dbReference>
<dbReference type="PROSITE" id="PS51375">
    <property type="entry name" value="PPR"/>
    <property type="match status" value="3"/>
</dbReference>
<dbReference type="Pfam" id="PF01535">
    <property type="entry name" value="PPR"/>
    <property type="match status" value="2"/>
</dbReference>
<dbReference type="EMBL" id="JABWDY010010870">
    <property type="protein sequence ID" value="KAF5200309.1"/>
    <property type="molecule type" value="Genomic_DNA"/>
</dbReference>
<protein>
    <submittedName>
        <fullName evidence="3">Pentatricopeptide repeat-containing protein</fullName>
    </submittedName>
</protein>
<comment type="caution">
    <text evidence="3">The sequence shown here is derived from an EMBL/GenBank/DDBJ whole genome shotgun (WGS) entry which is preliminary data.</text>
</comment>
<feature type="repeat" description="PPR" evidence="2">
    <location>
        <begin position="244"/>
        <end position="278"/>
    </location>
</feature>
<evidence type="ECO:0000313" key="3">
    <source>
        <dbReference type="EMBL" id="KAF5200309.1"/>
    </source>
</evidence>
<dbReference type="Pfam" id="PF13041">
    <property type="entry name" value="PPR_2"/>
    <property type="match status" value="1"/>
</dbReference>
<evidence type="ECO:0000313" key="4">
    <source>
        <dbReference type="Proteomes" id="UP000554482"/>
    </source>
</evidence>
<feature type="repeat" description="PPR" evidence="2">
    <location>
        <begin position="279"/>
        <end position="313"/>
    </location>
</feature>
<dbReference type="OrthoDB" id="185373at2759"/>
<keyword evidence="1" id="KW-0677">Repeat</keyword>
<feature type="repeat" description="PPR" evidence="2">
    <location>
        <begin position="209"/>
        <end position="243"/>
    </location>
</feature>
<gene>
    <name evidence="3" type="ORF">FRX31_010109</name>
</gene>
<dbReference type="PANTHER" id="PTHR46862:SF3">
    <property type="entry name" value="OS07G0661900 PROTEIN"/>
    <property type="match status" value="1"/>
</dbReference>
<dbReference type="InterPro" id="IPR002885">
    <property type="entry name" value="PPR_rpt"/>
</dbReference>
<dbReference type="PANTHER" id="PTHR46862">
    <property type="entry name" value="OS07G0661900 PROTEIN"/>
    <property type="match status" value="1"/>
</dbReference>
<dbReference type="InterPro" id="IPR011990">
    <property type="entry name" value="TPR-like_helical_dom_sf"/>
</dbReference>
<reference evidence="3 4" key="1">
    <citation type="submission" date="2020-06" db="EMBL/GenBank/DDBJ databases">
        <title>Transcriptomic and genomic resources for Thalictrum thalictroides and T. hernandezii: Facilitating candidate gene discovery in an emerging model plant lineage.</title>
        <authorList>
            <person name="Arias T."/>
            <person name="Riano-Pachon D.M."/>
            <person name="Di Stilio V.S."/>
        </authorList>
    </citation>
    <scope>NUCLEOTIDE SEQUENCE [LARGE SCALE GENOMIC DNA]</scope>
    <source>
        <strain evidence="4">cv. WT478/WT964</strain>
        <tissue evidence="3">Leaves</tissue>
    </source>
</reference>
<dbReference type="AlphaFoldDB" id="A0A7J6WSF4"/>
<accession>A0A7J6WSF4</accession>
<evidence type="ECO:0000256" key="2">
    <source>
        <dbReference type="PROSITE-ProRule" id="PRU00708"/>
    </source>
</evidence>
<organism evidence="3 4">
    <name type="scientific">Thalictrum thalictroides</name>
    <name type="common">Rue-anemone</name>
    <name type="synonym">Anemone thalictroides</name>
    <dbReference type="NCBI Taxonomy" id="46969"/>
    <lineage>
        <taxon>Eukaryota</taxon>
        <taxon>Viridiplantae</taxon>
        <taxon>Streptophyta</taxon>
        <taxon>Embryophyta</taxon>
        <taxon>Tracheophyta</taxon>
        <taxon>Spermatophyta</taxon>
        <taxon>Magnoliopsida</taxon>
        <taxon>Ranunculales</taxon>
        <taxon>Ranunculaceae</taxon>
        <taxon>Thalictroideae</taxon>
        <taxon>Thalictrum</taxon>
    </lineage>
</organism>
<dbReference type="Gene3D" id="1.25.40.10">
    <property type="entry name" value="Tetratricopeptide repeat domain"/>
    <property type="match status" value="2"/>
</dbReference>
<evidence type="ECO:0000256" key="1">
    <source>
        <dbReference type="ARBA" id="ARBA00022737"/>
    </source>
</evidence>
<dbReference type="NCBIfam" id="TIGR00756">
    <property type="entry name" value="PPR"/>
    <property type="match status" value="3"/>
</dbReference>
<proteinExistence type="predicted"/>
<name>A0A7J6WSF4_THATH</name>